<dbReference type="Pfam" id="PF21777">
    <property type="entry name" value="SDR-like"/>
    <property type="match status" value="1"/>
</dbReference>
<evidence type="ECO:0000313" key="3">
    <source>
        <dbReference type="Proteomes" id="UP001157910"/>
    </source>
</evidence>
<name>A0ABY1QGA6_9SPHN</name>
<gene>
    <name evidence="2" type="ORF">SAMN06296065_105157</name>
</gene>
<reference evidence="2 3" key="1">
    <citation type="submission" date="2017-05" db="EMBL/GenBank/DDBJ databases">
        <authorList>
            <person name="Varghese N."/>
            <person name="Submissions S."/>
        </authorList>
    </citation>
    <scope>NUCLEOTIDE SEQUENCE [LARGE SCALE GENOMIC DNA]</scope>
    <source>
        <strain evidence="2 3">SM16</strain>
    </source>
</reference>
<keyword evidence="3" id="KW-1185">Reference proteome</keyword>
<protein>
    <recommendedName>
        <fullName evidence="1">Short chain dehydrogenase-like proteobacteria domain-containing protein</fullName>
    </recommendedName>
</protein>
<dbReference type="RefSeq" id="WP_103728047.1">
    <property type="nucleotide sequence ID" value="NZ_FXUI01000005.1"/>
</dbReference>
<organism evidence="2 3">
    <name type="scientific">Novosphingobium panipatense</name>
    <dbReference type="NCBI Taxonomy" id="428991"/>
    <lineage>
        <taxon>Bacteria</taxon>
        <taxon>Pseudomonadati</taxon>
        <taxon>Pseudomonadota</taxon>
        <taxon>Alphaproteobacteria</taxon>
        <taxon>Sphingomonadales</taxon>
        <taxon>Sphingomonadaceae</taxon>
        <taxon>Novosphingobium</taxon>
    </lineage>
</organism>
<dbReference type="EMBL" id="FXUI01000005">
    <property type="protein sequence ID" value="SMP69727.1"/>
    <property type="molecule type" value="Genomic_DNA"/>
</dbReference>
<proteinExistence type="predicted"/>
<evidence type="ECO:0000313" key="2">
    <source>
        <dbReference type="EMBL" id="SMP69727.1"/>
    </source>
</evidence>
<dbReference type="Proteomes" id="UP001157910">
    <property type="component" value="Unassembled WGS sequence"/>
</dbReference>
<dbReference type="InterPro" id="IPR048623">
    <property type="entry name" value="SDR-like_proteobact"/>
</dbReference>
<feature type="domain" description="Short chain dehydrogenase-like proteobacteria" evidence="1">
    <location>
        <begin position="6"/>
        <end position="102"/>
    </location>
</feature>
<accession>A0ABY1QGA6</accession>
<comment type="caution">
    <text evidence="2">The sequence shown here is derived from an EMBL/GenBank/DDBJ whole genome shotgun (WGS) entry which is preliminary data.</text>
</comment>
<evidence type="ECO:0000259" key="1">
    <source>
        <dbReference type="Pfam" id="PF21777"/>
    </source>
</evidence>
<sequence>MKELLHLGPLSEDALEAAVDFHARLLPGIEATLAGGADPLTLVFLPAGNEHRAWRLAAVQGLARRFAPSRVNAIVSDEADAIRAAQRWIEGAGGVTGQLLPLDGTGAAGVLYQEE</sequence>